<evidence type="ECO:0000313" key="1">
    <source>
        <dbReference type="EMBL" id="WNC67936.1"/>
    </source>
</evidence>
<dbReference type="Proteomes" id="UP001248581">
    <property type="component" value="Chromosome"/>
</dbReference>
<protein>
    <submittedName>
        <fullName evidence="1">Uncharacterized protein</fullName>
    </submittedName>
</protein>
<name>A0ABY9TGL1_9GAMM</name>
<dbReference type="EMBL" id="CP134146">
    <property type="protein sequence ID" value="WNC67936.1"/>
    <property type="molecule type" value="Genomic_DNA"/>
</dbReference>
<accession>A0ABY9TGL1</accession>
<gene>
    <name evidence="1" type="ORF">RI845_15595</name>
</gene>
<sequence length="151" mass="18300">MDPIKFFKLQVKNLHKDLKTRYEYKENGYTFTSFKPKFFDLDQWFLDGDEEPRQNYTLMQAQQVFANMMDFNCWDELISAPRKQLELMVLLFKDKVTPQEWREQVIGIEMDNGMGDLTEDYIFQKSVYEQVYMGKDTIMSGTFYYLLYDFK</sequence>
<organism evidence="1 2">
    <name type="scientific">Thalassotalea nanhaiensis</name>
    <dbReference type="NCBI Taxonomy" id="3065648"/>
    <lineage>
        <taxon>Bacteria</taxon>
        <taxon>Pseudomonadati</taxon>
        <taxon>Pseudomonadota</taxon>
        <taxon>Gammaproteobacteria</taxon>
        <taxon>Alteromonadales</taxon>
        <taxon>Colwelliaceae</taxon>
        <taxon>Thalassotalea</taxon>
    </lineage>
</organism>
<reference evidence="2" key="1">
    <citation type="submission" date="2023-09" db="EMBL/GenBank/DDBJ databases">
        <authorList>
            <person name="Li S."/>
            <person name="Li X."/>
            <person name="Zhang C."/>
            <person name="Zhao Z."/>
        </authorList>
    </citation>
    <scope>NUCLEOTIDE SEQUENCE [LARGE SCALE GENOMIC DNA]</scope>
    <source>
        <strain evidence="2">SQ345</strain>
    </source>
</reference>
<dbReference type="RefSeq" id="WP_348387094.1">
    <property type="nucleotide sequence ID" value="NZ_CP134146.1"/>
</dbReference>
<evidence type="ECO:0000313" key="2">
    <source>
        <dbReference type="Proteomes" id="UP001248581"/>
    </source>
</evidence>
<keyword evidence="2" id="KW-1185">Reference proteome</keyword>
<proteinExistence type="predicted"/>